<dbReference type="Gene3D" id="3.30.428.10">
    <property type="entry name" value="HIT-like"/>
    <property type="match status" value="1"/>
</dbReference>
<proteinExistence type="predicted"/>
<dbReference type="InterPro" id="IPR039384">
    <property type="entry name" value="HINT"/>
</dbReference>
<dbReference type="InterPro" id="IPR011146">
    <property type="entry name" value="HIT-like"/>
</dbReference>
<reference evidence="2" key="1">
    <citation type="journal article" date="2014" name="Front. Microbiol.">
        <title>High frequency of phylogenetically diverse reductive dehalogenase-homologous genes in deep subseafloor sedimentary metagenomes.</title>
        <authorList>
            <person name="Kawai M."/>
            <person name="Futagami T."/>
            <person name="Toyoda A."/>
            <person name="Takaki Y."/>
            <person name="Nishi S."/>
            <person name="Hori S."/>
            <person name="Arai W."/>
            <person name="Tsubouchi T."/>
            <person name="Morono Y."/>
            <person name="Uchiyama I."/>
            <person name="Ito T."/>
            <person name="Fujiyama A."/>
            <person name="Inagaki F."/>
            <person name="Takami H."/>
        </authorList>
    </citation>
    <scope>NUCLEOTIDE SEQUENCE</scope>
    <source>
        <strain evidence="2">Expedition CK06-06</strain>
    </source>
</reference>
<dbReference type="PANTHER" id="PTHR47670:SF1">
    <property type="entry name" value="ADENYLYLSULFATASE HINT3"/>
    <property type="match status" value="1"/>
</dbReference>
<evidence type="ECO:0000259" key="1">
    <source>
        <dbReference type="PROSITE" id="PS51084"/>
    </source>
</evidence>
<evidence type="ECO:0000313" key="2">
    <source>
        <dbReference type="EMBL" id="GAI25792.1"/>
    </source>
</evidence>
<organism evidence="2">
    <name type="scientific">marine sediment metagenome</name>
    <dbReference type="NCBI Taxonomy" id="412755"/>
    <lineage>
        <taxon>unclassified sequences</taxon>
        <taxon>metagenomes</taxon>
        <taxon>ecological metagenomes</taxon>
    </lineage>
</organism>
<dbReference type="InterPro" id="IPR036265">
    <property type="entry name" value="HIT-like_sf"/>
</dbReference>
<feature type="domain" description="HIT" evidence="1">
    <location>
        <begin position="1"/>
        <end position="104"/>
    </location>
</feature>
<dbReference type="GO" id="GO:0006790">
    <property type="term" value="P:sulfur compound metabolic process"/>
    <property type="evidence" value="ECO:0007669"/>
    <property type="project" value="TreeGrafter"/>
</dbReference>
<protein>
    <recommendedName>
        <fullName evidence="1">HIT domain-containing protein</fullName>
    </recommendedName>
</protein>
<dbReference type="InterPro" id="IPR001310">
    <property type="entry name" value="Histidine_triad_HIT"/>
</dbReference>
<dbReference type="EMBL" id="BARV01020303">
    <property type="protein sequence ID" value="GAI25792.1"/>
    <property type="molecule type" value="Genomic_DNA"/>
</dbReference>
<dbReference type="PRINTS" id="PR00332">
    <property type="entry name" value="HISTRIAD"/>
</dbReference>
<feature type="non-terminal residue" evidence="2">
    <location>
        <position position="108"/>
    </location>
</feature>
<dbReference type="PROSITE" id="PS00892">
    <property type="entry name" value="HIT_1"/>
    <property type="match status" value="1"/>
</dbReference>
<dbReference type="InterPro" id="IPR019808">
    <property type="entry name" value="Histidine_triad_CS"/>
</dbReference>
<dbReference type="PROSITE" id="PS51084">
    <property type="entry name" value="HIT_2"/>
    <property type="match status" value="1"/>
</dbReference>
<gene>
    <name evidence="2" type="ORF">S06H3_33914</name>
</gene>
<dbReference type="CDD" id="cd01277">
    <property type="entry name" value="HINT_subgroup"/>
    <property type="match status" value="1"/>
</dbReference>
<dbReference type="AlphaFoldDB" id="X1M2H0"/>
<dbReference type="Pfam" id="PF01230">
    <property type="entry name" value="HIT"/>
    <property type="match status" value="1"/>
</dbReference>
<accession>X1M2H0</accession>
<dbReference type="SUPFAM" id="SSF54197">
    <property type="entry name" value="HIT-like"/>
    <property type="match status" value="1"/>
</dbReference>
<dbReference type="PANTHER" id="PTHR47670">
    <property type="entry name" value="ADENYLYLSULFATASE HINT3"/>
    <property type="match status" value="1"/>
</dbReference>
<dbReference type="GO" id="GO:0009150">
    <property type="term" value="P:purine ribonucleotide metabolic process"/>
    <property type="evidence" value="ECO:0007669"/>
    <property type="project" value="TreeGrafter"/>
</dbReference>
<comment type="caution">
    <text evidence="2">The sequence shown here is derived from an EMBL/GenBank/DDBJ whole genome shotgun (WGS) entry which is preliminary data.</text>
</comment>
<name>X1M2H0_9ZZZZ</name>
<sequence length="108" mass="11761">MVAGQIPVTKIYEDEVVLAFLDIGPISDGHTLVIPKQHFEKLHDCPSEFLDRVGSRLGKIAGAVTAAMNSDGYNVLCNNGRAAGQIIEHLHFHIIPRNTGDGLFGQWP</sequence>
<dbReference type="GO" id="GO:0047627">
    <property type="term" value="F:adenylylsulfatase activity"/>
    <property type="evidence" value="ECO:0007669"/>
    <property type="project" value="TreeGrafter"/>
</dbReference>